<keyword evidence="4 5" id="KW-0472">Membrane</keyword>
<evidence type="ECO:0000259" key="6">
    <source>
        <dbReference type="Pfam" id="PF09851"/>
    </source>
</evidence>
<gene>
    <name evidence="7" type="ORF">SAMN06265222_10357</name>
</gene>
<sequence length="157" mass="17380">MSVAQEIERLSQLRNQGTLTESEFQEAKAKVLQESQAGHPQIDFKIPNPSANQTAMLLHFSQYLGFMVPLLGFAAPILIWQLKKDTIPEIDIHGRIVANWILSSLIYSIISLVLALAMIGFVGLILIGCLSVIYPLIGGIKANDGQPWDYPGSIRFF</sequence>
<keyword evidence="8" id="KW-1185">Reference proteome</keyword>
<name>A0ABY1PWX0_9BACT</name>
<evidence type="ECO:0000256" key="4">
    <source>
        <dbReference type="ARBA" id="ARBA00023136"/>
    </source>
</evidence>
<feature type="transmembrane region" description="Helical" evidence="5">
    <location>
        <begin position="116"/>
        <end position="137"/>
    </location>
</feature>
<accession>A0ABY1PWX0</accession>
<dbReference type="RefSeq" id="WP_283431868.1">
    <property type="nucleotide sequence ID" value="NZ_FXUG01000003.1"/>
</dbReference>
<dbReference type="Proteomes" id="UP001158067">
    <property type="component" value="Unassembled WGS sequence"/>
</dbReference>
<reference evidence="7 8" key="1">
    <citation type="submission" date="2017-05" db="EMBL/GenBank/DDBJ databases">
        <authorList>
            <person name="Varghese N."/>
            <person name="Submissions S."/>
        </authorList>
    </citation>
    <scope>NUCLEOTIDE SEQUENCE [LARGE SCALE GENOMIC DNA]</scope>
    <source>
        <strain evidence="7 8">DSM 25457</strain>
    </source>
</reference>
<evidence type="ECO:0000313" key="8">
    <source>
        <dbReference type="Proteomes" id="UP001158067"/>
    </source>
</evidence>
<keyword evidence="2 5" id="KW-0812">Transmembrane</keyword>
<evidence type="ECO:0000256" key="1">
    <source>
        <dbReference type="ARBA" id="ARBA00004141"/>
    </source>
</evidence>
<evidence type="ECO:0000256" key="2">
    <source>
        <dbReference type="ARBA" id="ARBA00022692"/>
    </source>
</evidence>
<keyword evidence="3 5" id="KW-1133">Transmembrane helix</keyword>
<evidence type="ECO:0000256" key="3">
    <source>
        <dbReference type="ARBA" id="ARBA00022989"/>
    </source>
</evidence>
<dbReference type="Pfam" id="PF09851">
    <property type="entry name" value="SHOCT"/>
    <property type="match status" value="1"/>
</dbReference>
<proteinExistence type="predicted"/>
<evidence type="ECO:0000313" key="7">
    <source>
        <dbReference type="EMBL" id="SMP50265.1"/>
    </source>
</evidence>
<feature type="transmembrane region" description="Helical" evidence="5">
    <location>
        <begin position="92"/>
        <end position="110"/>
    </location>
</feature>
<feature type="transmembrane region" description="Helical" evidence="5">
    <location>
        <begin position="60"/>
        <end position="80"/>
    </location>
</feature>
<dbReference type="InterPro" id="IPR018649">
    <property type="entry name" value="SHOCT"/>
</dbReference>
<comment type="subcellular location">
    <subcellularLocation>
        <location evidence="1">Membrane</location>
        <topology evidence="1">Multi-pass membrane protein</topology>
    </subcellularLocation>
</comment>
<dbReference type="Pfam" id="PF09685">
    <property type="entry name" value="MamF_MmsF"/>
    <property type="match status" value="1"/>
</dbReference>
<feature type="domain" description="SHOCT" evidence="6">
    <location>
        <begin position="6"/>
        <end position="32"/>
    </location>
</feature>
<dbReference type="EMBL" id="FXUG01000003">
    <property type="protein sequence ID" value="SMP50265.1"/>
    <property type="molecule type" value="Genomic_DNA"/>
</dbReference>
<evidence type="ECO:0000256" key="5">
    <source>
        <dbReference type="SAM" id="Phobius"/>
    </source>
</evidence>
<comment type="caution">
    <text evidence="7">The sequence shown here is derived from an EMBL/GenBank/DDBJ whole genome shotgun (WGS) entry which is preliminary data.</text>
</comment>
<dbReference type="InterPro" id="IPR019109">
    <property type="entry name" value="MamF_MmsF"/>
</dbReference>
<organism evidence="7 8">
    <name type="scientific">Neorhodopirellula lusitana</name>
    <dbReference type="NCBI Taxonomy" id="445327"/>
    <lineage>
        <taxon>Bacteria</taxon>
        <taxon>Pseudomonadati</taxon>
        <taxon>Planctomycetota</taxon>
        <taxon>Planctomycetia</taxon>
        <taxon>Pirellulales</taxon>
        <taxon>Pirellulaceae</taxon>
        <taxon>Neorhodopirellula</taxon>
    </lineage>
</organism>
<protein>
    <recommendedName>
        <fullName evidence="6">SHOCT domain-containing protein</fullName>
    </recommendedName>
</protein>